<proteinExistence type="predicted"/>
<protein>
    <submittedName>
        <fullName evidence="2">Uncharacterized protein</fullName>
    </submittedName>
</protein>
<accession>A0A517NVT4</accession>
<gene>
    <name evidence="2" type="ORF">K239x_32360</name>
</gene>
<evidence type="ECO:0000313" key="2">
    <source>
        <dbReference type="EMBL" id="QDT11242.1"/>
    </source>
</evidence>
<feature type="transmembrane region" description="Helical" evidence="1">
    <location>
        <begin position="113"/>
        <end position="133"/>
    </location>
</feature>
<keyword evidence="3" id="KW-1185">Reference proteome</keyword>
<sequence>MMVPAGWIITQANERSTMPHSSTRYSTFAESSRRETEAIAHALTTLTNCGFRIEHKSDDTATVTGPGLNSSRQNPLLGATKVHLNATDGRLKLDAELGGVDRMVRFVKRFPPMLGLGLGLFFAVATGLMAWLQLGAGNGVPWARVWRWIAIAFVTSLAPVAPWLFLSPIIARSTRRRTEQALDTLVHNAVMQ</sequence>
<dbReference type="EMBL" id="CP036526">
    <property type="protein sequence ID" value="QDT11242.1"/>
    <property type="molecule type" value="Genomic_DNA"/>
</dbReference>
<keyword evidence="1" id="KW-0812">Transmembrane</keyword>
<dbReference type="Proteomes" id="UP000319817">
    <property type="component" value="Chromosome"/>
</dbReference>
<evidence type="ECO:0000313" key="3">
    <source>
        <dbReference type="Proteomes" id="UP000319817"/>
    </source>
</evidence>
<reference evidence="2 3" key="1">
    <citation type="submission" date="2019-02" db="EMBL/GenBank/DDBJ databases">
        <title>Deep-cultivation of Planctomycetes and their phenomic and genomic characterization uncovers novel biology.</title>
        <authorList>
            <person name="Wiegand S."/>
            <person name="Jogler M."/>
            <person name="Boedeker C."/>
            <person name="Pinto D."/>
            <person name="Vollmers J."/>
            <person name="Rivas-Marin E."/>
            <person name="Kohn T."/>
            <person name="Peeters S.H."/>
            <person name="Heuer A."/>
            <person name="Rast P."/>
            <person name="Oberbeckmann S."/>
            <person name="Bunk B."/>
            <person name="Jeske O."/>
            <person name="Meyerdierks A."/>
            <person name="Storesund J.E."/>
            <person name="Kallscheuer N."/>
            <person name="Luecker S."/>
            <person name="Lage O.M."/>
            <person name="Pohl T."/>
            <person name="Merkel B.J."/>
            <person name="Hornburger P."/>
            <person name="Mueller R.-W."/>
            <person name="Bruemmer F."/>
            <person name="Labrenz M."/>
            <person name="Spormann A.M."/>
            <person name="Op den Camp H."/>
            <person name="Overmann J."/>
            <person name="Amann R."/>
            <person name="Jetten M.S.M."/>
            <person name="Mascher T."/>
            <person name="Medema M.H."/>
            <person name="Devos D.P."/>
            <person name="Kaster A.-K."/>
            <person name="Ovreas L."/>
            <person name="Rohde M."/>
            <person name="Galperin M.Y."/>
            <person name="Jogler C."/>
        </authorList>
    </citation>
    <scope>NUCLEOTIDE SEQUENCE [LARGE SCALE GENOMIC DNA]</scope>
    <source>
        <strain evidence="2 3">K23_9</strain>
    </source>
</reference>
<evidence type="ECO:0000256" key="1">
    <source>
        <dbReference type="SAM" id="Phobius"/>
    </source>
</evidence>
<feature type="transmembrane region" description="Helical" evidence="1">
    <location>
        <begin position="145"/>
        <end position="166"/>
    </location>
</feature>
<name>A0A517NVT4_9BACT</name>
<organism evidence="2 3">
    <name type="scientific">Stieleria marina</name>
    <dbReference type="NCBI Taxonomy" id="1930275"/>
    <lineage>
        <taxon>Bacteria</taxon>
        <taxon>Pseudomonadati</taxon>
        <taxon>Planctomycetota</taxon>
        <taxon>Planctomycetia</taxon>
        <taxon>Pirellulales</taxon>
        <taxon>Pirellulaceae</taxon>
        <taxon>Stieleria</taxon>
    </lineage>
</organism>
<dbReference type="AlphaFoldDB" id="A0A517NVT4"/>
<keyword evidence="1" id="KW-0472">Membrane</keyword>
<keyword evidence="1" id="KW-1133">Transmembrane helix</keyword>